<keyword evidence="25" id="KW-1185">Reference proteome</keyword>
<evidence type="ECO:0000313" key="3">
    <source>
        <dbReference type="EMBL" id="KAH0440018.1"/>
    </source>
</evidence>
<evidence type="ECO:0000313" key="21">
    <source>
        <dbReference type="EMBL" id="KAH0447755.1"/>
    </source>
</evidence>
<evidence type="ECO:0000313" key="8">
    <source>
        <dbReference type="EMBL" id="KAH0446347.1"/>
    </source>
</evidence>
<evidence type="ECO:0000313" key="16">
    <source>
        <dbReference type="EMBL" id="KAH0447243.1"/>
    </source>
</evidence>
<name>A0AAV7FV86_DENCH</name>
<evidence type="ECO:0000313" key="20">
    <source>
        <dbReference type="EMBL" id="KAH0447510.1"/>
    </source>
</evidence>
<dbReference type="EMBL" id="JAGFBR010000086">
    <property type="protein sequence ID" value="KAH0447508.1"/>
    <property type="molecule type" value="Genomic_DNA"/>
</dbReference>
<evidence type="ECO:0000313" key="15">
    <source>
        <dbReference type="EMBL" id="KAH0447225.1"/>
    </source>
</evidence>
<reference evidence="24" key="2">
    <citation type="submission" date="2021-03" db="EMBL/GenBank/DDBJ databases">
        <authorList>
            <person name="Zhang Y."/>
            <person name="Zhang G.-Q."/>
            <person name="Huang T."/>
            <person name="Niu S.-C."/>
            <person name="Liu Z.-J."/>
        </authorList>
    </citation>
    <scope>NUCLEOTIDE SEQUENCE</scope>
    <source>
        <strain evidence="24">Lindl</strain>
        <tissue evidence="24">Fresh leaves</tissue>
    </source>
</reference>
<evidence type="ECO:0000313" key="2">
    <source>
        <dbReference type="EMBL" id="KAH0439891.1"/>
    </source>
</evidence>
<dbReference type="EMBL" id="JAGFBR010000218">
    <property type="protein sequence ID" value="KAH0446326.1"/>
    <property type="molecule type" value="Genomic_DNA"/>
</dbReference>
<reference evidence="24 25" key="1">
    <citation type="journal article" date="2021" name="Hortic Res">
        <title>Chromosome-scale assembly of the Dendrobium chrysotoxum genome enhances the understanding of orchid evolution.</title>
        <authorList>
            <person name="Zhang Y."/>
            <person name="Zhang G.Q."/>
            <person name="Zhang D."/>
            <person name="Liu X.D."/>
            <person name="Xu X.Y."/>
            <person name="Sun W.H."/>
            <person name="Yu X."/>
            <person name="Zhu X."/>
            <person name="Wang Z.W."/>
            <person name="Zhao X."/>
            <person name="Zhong W.Y."/>
            <person name="Chen H."/>
            <person name="Yin W.L."/>
            <person name="Huang T."/>
            <person name="Niu S.C."/>
            <person name="Liu Z.J."/>
        </authorList>
    </citation>
    <scope>NUCLEOTIDE SEQUENCE [LARGE SCALE GENOMIC DNA]</scope>
    <source>
        <strain evidence="24">Lindl</strain>
    </source>
</reference>
<dbReference type="Proteomes" id="UP000775213">
    <property type="component" value="Unassembled WGS sequence"/>
</dbReference>
<dbReference type="EMBL" id="JAGFBR010000096">
    <property type="protein sequence ID" value="KAH0447363.1"/>
    <property type="molecule type" value="Genomic_DNA"/>
</dbReference>
<evidence type="ECO:0000313" key="1">
    <source>
        <dbReference type="EMBL" id="KAH0439079.1"/>
    </source>
</evidence>
<accession>A0AAV7FV86</accession>
<evidence type="ECO:0000313" key="17">
    <source>
        <dbReference type="EMBL" id="KAH0447291.1"/>
    </source>
</evidence>
<dbReference type="EMBL" id="JAGFBR010000036">
    <property type="protein sequence ID" value="KAH0447947.1"/>
    <property type="molecule type" value="Genomic_DNA"/>
</dbReference>
<evidence type="ECO:0000313" key="19">
    <source>
        <dbReference type="EMBL" id="KAH0447508.1"/>
    </source>
</evidence>
<dbReference type="EMBL" id="JAGFBR010000108">
    <property type="protein sequence ID" value="KAH0447225.1"/>
    <property type="molecule type" value="Genomic_DNA"/>
</dbReference>
<dbReference type="EMBL" id="JAGFBR010000085">
    <property type="protein sequence ID" value="KAH0447510.1"/>
    <property type="molecule type" value="Genomic_DNA"/>
</dbReference>
<dbReference type="EMBL" id="JAGFBR010000168">
    <property type="protein sequence ID" value="KAH0446677.1"/>
    <property type="molecule type" value="Genomic_DNA"/>
</dbReference>
<dbReference type="EMBL" id="JAGFBR010000164">
    <property type="protein sequence ID" value="KAH0446702.1"/>
    <property type="molecule type" value="Genomic_DNA"/>
</dbReference>
<evidence type="ECO:0000313" key="12">
    <source>
        <dbReference type="EMBL" id="KAH0446687.1"/>
    </source>
</evidence>
<evidence type="ECO:0000313" key="23">
    <source>
        <dbReference type="EMBL" id="KAH0447947.1"/>
    </source>
</evidence>
<dbReference type="EMBL" id="JAGFBR010000355">
    <property type="protein sequence ID" value="KAH0445584.1"/>
    <property type="molecule type" value="Genomic_DNA"/>
</dbReference>
<dbReference type="AlphaFoldDB" id="A0AAV7FV86"/>
<evidence type="ECO:0000313" key="25">
    <source>
        <dbReference type="Proteomes" id="UP000775213"/>
    </source>
</evidence>
<proteinExistence type="predicted"/>
<gene>
    <name evidence="24" type="ORF">IEQ34_023184</name>
    <name evidence="23" type="ORF">IEQ34_023224</name>
    <name evidence="22" type="ORF">IEQ34_023298</name>
    <name evidence="21" type="ORF">IEQ34_023404</name>
    <name evidence="20" type="ORF">IEQ34_023632</name>
    <name evidence="19" type="ORF">IEQ34_023672</name>
    <name evidence="18" type="ORF">IEQ34_023820</name>
    <name evidence="17" type="ORF">IEQ34_023878</name>
    <name evidence="16" type="ORF">IEQ34_023924</name>
    <name evidence="15" type="ORF">IEQ34_023937</name>
    <name evidence="14" type="ORF">IEQ34_024255</name>
    <name evidence="13" type="ORF">IEQ34_024453</name>
    <name evidence="12" type="ORF">IEQ34_024480</name>
    <name evidence="11" type="ORF">IEQ34_024492</name>
    <name evidence="10" type="ORF">IEQ34_024714</name>
    <name evidence="9" type="ORF">IEQ34_024763</name>
    <name evidence="8" type="ORF">IEQ34_024818</name>
    <name evidence="7" type="ORF">IEQ34_024839</name>
    <name evidence="6" type="ORF">IEQ34_024849</name>
    <name evidence="5" type="ORF">IEQ34_025350</name>
    <name evidence="4" type="ORF">IEQ34_025488</name>
    <name evidence="3" type="ORF">IEQ34_025766</name>
    <name evidence="2" type="ORF">IEQ34_025771</name>
    <name evidence="1" type="ORF">IEQ34_025962</name>
</gene>
<evidence type="ECO:0000313" key="4">
    <source>
        <dbReference type="EMBL" id="KAH0445424.1"/>
    </source>
</evidence>
<dbReference type="EMBL" id="JAGFBR010000049">
    <property type="protein sequence ID" value="KAH0447864.1"/>
    <property type="molecule type" value="Genomic_DNA"/>
</dbReference>
<dbReference type="EMBL" id="JAGFBR010000217">
    <property type="protein sequence ID" value="KAH0446341.1"/>
    <property type="molecule type" value="Genomic_DNA"/>
</dbReference>
<dbReference type="EMBL" id="JAGFBR010000166">
    <property type="protein sequence ID" value="KAH0446687.1"/>
    <property type="molecule type" value="Genomic_DNA"/>
</dbReference>
<evidence type="ECO:0000313" key="14">
    <source>
        <dbReference type="EMBL" id="KAH0446905.1"/>
    </source>
</evidence>
<evidence type="ECO:0000313" key="18">
    <source>
        <dbReference type="EMBL" id="KAH0447363.1"/>
    </source>
</evidence>
<evidence type="ECO:0000313" key="22">
    <source>
        <dbReference type="EMBL" id="KAH0447864.1"/>
    </source>
</evidence>
<dbReference type="EMBL" id="JAGFBR010000063">
    <property type="protein sequence ID" value="KAH0447755.1"/>
    <property type="molecule type" value="Genomic_DNA"/>
</dbReference>
<dbReference type="EMBL" id="JAGFBR010000207">
    <property type="protein sequence ID" value="KAH0446401.1"/>
    <property type="molecule type" value="Genomic_DNA"/>
</dbReference>
<evidence type="ECO:0000313" key="7">
    <source>
        <dbReference type="EMBL" id="KAH0446341.1"/>
    </source>
</evidence>
<evidence type="ECO:0000313" key="9">
    <source>
        <dbReference type="EMBL" id="KAH0446401.1"/>
    </source>
</evidence>
<dbReference type="EMBL" id="JAGFBR010000661">
    <property type="protein sequence ID" value="KAH0439079.1"/>
    <property type="molecule type" value="Genomic_DNA"/>
</dbReference>
<dbReference type="EMBL" id="JAGFBR010000215">
    <property type="protein sequence ID" value="KAH0446347.1"/>
    <property type="molecule type" value="Genomic_DNA"/>
</dbReference>
<dbReference type="EMBL" id="JAGFBR010000106">
    <property type="protein sequence ID" value="KAH0447243.1"/>
    <property type="molecule type" value="Genomic_DNA"/>
</dbReference>
<evidence type="ECO:0000313" key="10">
    <source>
        <dbReference type="EMBL" id="KAH0446456.1"/>
    </source>
</evidence>
<dbReference type="EMBL" id="JAGFBR010000141">
    <property type="protein sequence ID" value="KAH0446905.1"/>
    <property type="molecule type" value="Genomic_DNA"/>
</dbReference>
<evidence type="ECO:0000313" key="6">
    <source>
        <dbReference type="EMBL" id="KAH0446326.1"/>
    </source>
</evidence>
<organism evidence="24 25">
    <name type="scientific">Dendrobium chrysotoxum</name>
    <name type="common">Orchid</name>
    <dbReference type="NCBI Taxonomy" id="161865"/>
    <lineage>
        <taxon>Eukaryota</taxon>
        <taxon>Viridiplantae</taxon>
        <taxon>Streptophyta</taxon>
        <taxon>Embryophyta</taxon>
        <taxon>Tracheophyta</taxon>
        <taxon>Spermatophyta</taxon>
        <taxon>Magnoliopsida</taxon>
        <taxon>Liliopsida</taxon>
        <taxon>Asparagales</taxon>
        <taxon>Orchidaceae</taxon>
        <taxon>Epidendroideae</taxon>
        <taxon>Malaxideae</taxon>
        <taxon>Dendrobiinae</taxon>
        <taxon>Dendrobium</taxon>
    </lineage>
</organism>
<evidence type="ECO:0000313" key="13">
    <source>
        <dbReference type="EMBL" id="KAH0446702.1"/>
    </source>
</evidence>
<dbReference type="EMBL" id="JAGFBR010000368">
    <property type="protein sequence ID" value="KAH0445424.1"/>
    <property type="molecule type" value="Genomic_DNA"/>
</dbReference>
<evidence type="ECO:0000313" key="5">
    <source>
        <dbReference type="EMBL" id="KAH0445584.1"/>
    </source>
</evidence>
<evidence type="ECO:0000313" key="11">
    <source>
        <dbReference type="EMBL" id="KAH0446677.1"/>
    </source>
</evidence>
<dbReference type="EMBL" id="JAGFBR010000100">
    <property type="protein sequence ID" value="KAH0447291.1"/>
    <property type="molecule type" value="Genomic_DNA"/>
</dbReference>
<sequence>MEMEYLGSAEFSNYGTNCFRTGGTRSGATTLTVWKISREKVLAPVSPICTPVSSKYPNGVRPSTYWEKGYESL</sequence>
<dbReference type="EMBL" id="JAGFBR010000645">
    <property type="protein sequence ID" value="KAH0440018.1"/>
    <property type="molecule type" value="Genomic_DNA"/>
</dbReference>
<dbReference type="EMBL" id="JAGFBR010000646">
    <property type="protein sequence ID" value="KAH0439891.1"/>
    <property type="molecule type" value="Genomic_DNA"/>
</dbReference>
<protein>
    <submittedName>
        <fullName evidence="24">Uncharacterized protein</fullName>
    </submittedName>
</protein>
<dbReference type="EMBL" id="JAGFBR010000199">
    <property type="protein sequence ID" value="KAH0446456.1"/>
    <property type="molecule type" value="Genomic_DNA"/>
</dbReference>
<evidence type="ECO:0000313" key="24">
    <source>
        <dbReference type="EMBL" id="KAH0447976.1"/>
    </source>
</evidence>
<comment type="caution">
    <text evidence="24">The sequence shown here is derived from an EMBL/GenBank/DDBJ whole genome shotgun (WGS) entry which is preliminary data.</text>
</comment>
<dbReference type="EMBL" id="JAGFBR010000032">
    <property type="protein sequence ID" value="KAH0447976.1"/>
    <property type="molecule type" value="Genomic_DNA"/>
</dbReference>